<name>A0A8S4R189_9NEOP</name>
<feature type="non-terminal residue" evidence="1">
    <location>
        <position position="1"/>
    </location>
</feature>
<evidence type="ECO:0000313" key="2">
    <source>
        <dbReference type="Proteomes" id="UP000838756"/>
    </source>
</evidence>
<keyword evidence="2" id="KW-1185">Reference proteome</keyword>
<proteinExistence type="predicted"/>
<comment type="caution">
    <text evidence="1">The sequence shown here is derived from an EMBL/GenBank/DDBJ whole genome shotgun (WGS) entry which is preliminary data.</text>
</comment>
<dbReference type="OrthoDB" id="7480128at2759"/>
<gene>
    <name evidence="1" type="primary">jg24438</name>
    <name evidence="1" type="ORF">PAEG_LOCUS8467</name>
</gene>
<evidence type="ECO:0000313" key="1">
    <source>
        <dbReference type="EMBL" id="CAH2228967.1"/>
    </source>
</evidence>
<reference evidence="1" key="1">
    <citation type="submission" date="2022-03" db="EMBL/GenBank/DDBJ databases">
        <authorList>
            <person name="Lindestad O."/>
        </authorList>
    </citation>
    <scope>NUCLEOTIDE SEQUENCE</scope>
</reference>
<dbReference type="EMBL" id="CAKXAJ010024541">
    <property type="protein sequence ID" value="CAH2228967.1"/>
    <property type="molecule type" value="Genomic_DNA"/>
</dbReference>
<organism evidence="1 2">
    <name type="scientific">Pararge aegeria aegeria</name>
    <dbReference type="NCBI Taxonomy" id="348720"/>
    <lineage>
        <taxon>Eukaryota</taxon>
        <taxon>Metazoa</taxon>
        <taxon>Ecdysozoa</taxon>
        <taxon>Arthropoda</taxon>
        <taxon>Hexapoda</taxon>
        <taxon>Insecta</taxon>
        <taxon>Pterygota</taxon>
        <taxon>Neoptera</taxon>
        <taxon>Endopterygota</taxon>
        <taxon>Lepidoptera</taxon>
        <taxon>Glossata</taxon>
        <taxon>Ditrysia</taxon>
        <taxon>Papilionoidea</taxon>
        <taxon>Nymphalidae</taxon>
        <taxon>Satyrinae</taxon>
        <taxon>Satyrini</taxon>
        <taxon>Parargina</taxon>
        <taxon>Pararge</taxon>
    </lineage>
</organism>
<dbReference type="Proteomes" id="UP000838756">
    <property type="component" value="Unassembled WGS sequence"/>
</dbReference>
<accession>A0A8S4R189</accession>
<sequence length="120" mass="13398">VSGREPTEVCHECGCAADTAQRTLAECPKRAESRKALVATVWHDLSLPAVVRAKVGSDRTWEEMVCFCEDVMVQKELAKRLKEHDVDSNPLRRRRVCPLKKDLRAVDTRILSPVGVKASS</sequence>
<dbReference type="AlphaFoldDB" id="A0A8S4R189"/>
<protein>
    <submittedName>
        <fullName evidence="1">Jg24438 protein</fullName>
    </submittedName>
</protein>